<keyword evidence="1" id="KW-0732">Signal</keyword>
<proteinExistence type="predicted"/>
<dbReference type="AlphaFoldDB" id="A0A1G9IS84"/>
<protein>
    <recommendedName>
        <fullName evidence="4">Lipoprotein</fullName>
    </recommendedName>
</protein>
<evidence type="ECO:0000256" key="1">
    <source>
        <dbReference type="SAM" id="SignalP"/>
    </source>
</evidence>
<evidence type="ECO:0000313" key="3">
    <source>
        <dbReference type="Proteomes" id="UP000199555"/>
    </source>
</evidence>
<sequence length="45" mass="4646">MSKKLALALVLAGLVSACQQQQPQPTPAPVVVAPEPVFQGKYGAN</sequence>
<evidence type="ECO:0008006" key="4">
    <source>
        <dbReference type="Google" id="ProtNLM"/>
    </source>
</evidence>
<dbReference type="PROSITE" id="PS51257">
    <property type="entry name" value="PROKAR_LIPOPROTEIN"/>
    <property type="match status" value="1"/>
</dbReference>
<keyword evidence="3" id="KW-1185">Reference proteome</keyword>
<dbReference type="Proteomes" id="UP000199555">
    <property type="component" value="Unassembled WGS sequence"/>
</dbReference>
<feature type="chain" id="PRO_5011764536" description="Lipoprotein" evidence="1">
    <location>
        <begin position="21"/>
        <end position="45"/>
    </location>
</feature>
<dbReference type="RefSeq" id="WP_175558834.1">
    <property type="nucleotide sequence ID" value="NZ_FNGE01000008.1"/>
</dbReference>
<feature type="signal peptide" evidence="1">
    <location>
        <begin position="1"/>
        <end position="20"/>
    </location>
</feature>
<dbReference type="EMBL" id="FNGE01000008">
    <property type="protein sequence ID" value="SDL27886.1"/>
    <property type="molecule type" value="Genomic_DNA"/>
</dbReference>
<reference evidence="3" key="1">
    <citation type="submission" date="2016-10" db="EMBL/GenBank/DDBJ databases">
        <authorList>
            <person name="Varghese N."/>
            <person name="Submissions S."/>
        </authorList>
    </citation>
    <scope>NUCLEOTIDE SEQUENCE [LARGE SCALE GENOMIC DNA]</scope>
    <source>
        <strain evidence="3">CGMCC 1.7655</strain>
    </source>
</reference>
<evidence type="ECO:0000313" key="2">
    <source>
        <dbReference type="EMBL" id="SDL27886.1"/>
    </source>
</evidence>
<gene>
    <name evidence="2" type="ORF">SAMN04487971_108109</name>
</gene>
<organism evidence="2 3">
    <name type="scientific">Paracoccus chinensis</name>
    <dbReference type="NCBI Taxonomy" id="525640"/>
    <lineage>
        <taxon>Bacteria</taxon>
        <taxon>Pseudomonadati</taxon>
        <taxon>Pseudomonadota</taxon>
        <taxon>Alphaproteobacteria</taxon>
        <taxon>Rhodobacterales</taxon>
        <taxon>Paracoccaceae</taxon>
        <taxon>Paracoccus</taxon>
    </lineage>
</organism>
<dbReference type="STRING" id="525640.SAMN04487971_108109"/>
<name>A0A1G9IS84_9RHOB</name>
<accession>A0A1G9IS84</accession>